<keyword evidence="5 9" id="KW-0997">Cell inner membrane</keyword>
<dbReference type="PANTHER" id="PTHR30386">
    <property type="entry name" value="MEMBRANE FUSION SUBUNIT OF EMRAB-TOLC MULTIDRUG EFFLUX PUMP"/>
    <property type="match status" value="1"/>
</dbReference>
<keyword evidence="4 9" id="KW-1003">Cell membrane</keyword>
<dbReference type="Pfam" id="PF26002">
    <property type="entry name" value="Beta-barrel_AprE"/>
    <property type="match status" value="1"/>
</dbReference>
<feature type="domain" description="AprE-like beta-barrel" evidence="11">
    <location>
        <begin position="330"/>
        <end position="419"/>
    </location>
</feature>
<evidence type="ECO:0000313" key="13">
    <source>
        <dbReference type="Proteomes" id="UP001055429"/>
    </source>
</evidence>
<accession>A0ABY4SPX2</accession>
<organism evidence="12 13">
    <name type="scientific">Brevundimonas albigilva</name>
    <dbReference type="NCBI Taxonomy" id="1312364"/>
    <lineage>
        <taxon>Bacteria</taxon>
        <taxon>Pseudomonadati</taxon>
        <taxon>Pseudomonadota</taxon>
        <taxon>Alphaproteobacteria</taxon>
        <taxon>Caulobacterales</taxon>
        <taxon>Caulobacteraceae</taxon>
        <taxon>Brevundimonas</taxon>
    </lineage>
</organism>
<evidence type="ECO:0000256" key="8">
    <source>
        <dbReference type="ARBA" id="ARBA00023136"/>
    </source>
</evidence>
<evidence type="ECO:0000313" key="12">
    <source>
        <dbReference type="EMBL" id="URI15766.1"/>
    </source>
</evidence>
<reference evidence="12" key="1">
    <citation type="submission" date="2022-05" db="EMBL/GenBank/DDBJ databases">
        <title>Brevundimonas albigilva TT17 genome sequence.</title>
        <authorList>
            <person name="Lee K."/>
            <person name="Son H."/>
        </authorList>
    </citation>
    <scope>NUCLEOTIDE SEQUENCE</scope>
    <source>
        <strain evidence="12">TT17</strain>
    </source>
</reference>
<comment type="subcellular location">
    <subcellularLocation>
        <location evidence="1 9">Cell inner membrane</location>
        <topology evidence="1 9">Single-pass membrane protein</topology>
    </subcellularLocation>
</comment>
<dbReference type="NCBIfam" id="TIGR01843">
    <property type="entry name" value="type_I_hlyD"/>
    <property type="match status" value="1"/>
</dbReference>
<evidence type="ECO:0000256" key="7">
    <source>
        <dbReference type="ARBA" id="ARBA00022989"/>
    </source>
</evidence>
<keyword evidence="6 9" id="KW-0812">Transmembrane</keyword>
<dbReference type="Pfam" id="PF25994">
    <property type="entry name" value="HH_AprE"/>
    <property type="match status" value="1"/>
</dbReference>
<dbReference type="PANTHER" id="PTHR30386:SF17">
    <property type="entry name" value="ALKALINE PROTEASE SECRETION PROTEIN APRE"/>
    <property type="match status" value="1"/>
</dbReference>
<proteinExistence type="inferred from homology"/>
<keyword evidence="7 9" id="KW-1133">Transmembrane helix</keyword>
<dbReference type="RefSeq" id="WP_249751398.1">
    <property type="nucleotide sequence ID" value="NZ_CP097298.1"/>
</dbReference>
<keyword evidence="13" id="KW-1185">Reference proteome</keyword>
<dbReference type="InterPro" id="IPR058982">
    <property type="entry name" value="Beta-barrel_AprE"/>
</dbReference>
<sequence>MSDFAAGAAPAQTDSPRFELRAGIAVIVAFFGLFLGWAAFAPLDAGAFAHGRVAVSGNRQAVQHREGGVVRSLRVAEGDHVAKGQVLVQLNDGELRAAERGLAGQVYALLAQRSRLIAERDRLGALPVPPEFADLSADDRAVADEALRLQRQQFAARGAGRSTQTGVLGQRVGQLQDQMDGYQRQIEANAEQQRLIGEELEGIRSLAARGYAPQTRVRALERTAAALEGEQGSLRAQVARTREQIGETRLQMAGVTTTLNEDVAEQLRQVEVQLNDLQPRLADLRSQIARAEIRSPATGQVVGLTVFTQGGVIAPGQTVMEVVPDDVSQVIVADVDPSYIDNLRVGLTSEIKFPGLHERNPPLLHGRVTLISPDAIADPQTGRTHYRVEIVAPPSELAKLGPAADQIRAGMPAEVVILTRKRTALAYLTEPLTRSLWRSGAEQ</sequence>
<name>A0ABY4SPX2_9CAUL</name>
<dbReference type="InterPro" id="IPR058781">
    <property type="entry name" value="HH_AprE-like"/>
</dbReference>
<gene>
    <name evidence="12" type="ORF">M8231_01860</name>
</gene>
<dbReference type="PRINTS" id="PR01490">
    <property type="entry name" value="RTXTOXIND"/>
</dbReference>
<feature type="domain" description="AprE-like long alpha-helical hairpin" evidence="10">
    <location>
        <begin position="96"/>
        <end position="285"/>
    </location>
</feature>
<keyword evidence="3 9" id="KW-0813">Transport</keyword>
<dbReference type="Gene3D" id="2.40.30.170">
    <property type="match status" value="1"/>
</dbReference>
<feature type="transmembrane region" description="Helical" evidence="9">
    <location>
        <begin position="20"/>
        <end position="40"/>
    </location>
</feature>
<dbReference type="EMBL" id="CP097649">
    <property type="protein sequence ID" value="URI15766.1"/>
    <property type="molecule type" value="Genomic_DNA"/>
</dbReference>
<evidence type="ECO:0000256" key="6">
    <source>
        <dbReference type="ARBA" id="ARBA00022692"/>
    </source>
</evidence>
<dbReference type="InterPro" id="IPR010129">
    <property type="entry name" value="T1SS_HlyD"/>
</dbReference>
<evidence type="ECO:0000256" key="2">
    <source>
        <dbReference type="ARBA" id="ARBA00009477"/>
    </source>
</evidence>
<evidence type="ECO:0000259" key="11">
    <source>
        <dbReference type="Pfam" id="PF26002"/>
    </source>
</evidence>
<protein>
    <recommendedName>
        <fullName evidence="9">Membrane fusion protein (MFP) family protein</fullName>
    </recommendedName>
</protein>
<evidence type="ECO:0000259" key="10">
    <source>
        <dbReference type="Pfam" id="PF25994"/>
    </source>
</evidence>
<keyword evidence="8 9" id="KW-0472">Membrane</keyword>
<evidence type="ECO:0000256" key="3">
    <source>
        <dbReference type="ARBA" id="ARBA00022448"/>
    </source>
</evidence>
<dbReference type="Gene3D" id="2.40.50.100">
    <property type="match status" value="1"/>
</dbReference>
<dbReference type="InterPro" id="IPR050739">
    <property type="entry name" value="MFP"/>
</dbReference>
<comment type="similarity">
    <text evidence="2 9">Belongs to the membrane fusion protein (MFP) (TC 8.A.1) family.</text>
</comment>
<evidence type="ECO:0000256" key="5">
    <source>
        <dbReference type="ARBA" id="ARBA00022519"/>
    </source>
</evidence>
<dbReference type="Proteomes" id="UP001055429">
    <property type="component" value="Chromosome"/>
</dbReference>
<evidence type="ECO:0000256" key="1">
    <source>
        <dbReference type="ARBA" id="ARBA00004377"/>
    </source>
</evidence>
<evidence type="ECO:0000256" key="9">
    <source>
        <dbReference type="RuleBase" id="RU365093"/>
    </source>
</evidence>
<evidence type="ECO:0000256" key="4">
    <source>
        <dbReference type="ARBA" id="ARBA00022475"/>
    </source>
</evidence>